<dbReference type="Ensembl" id="ENSCLAT00000023405.1">
    <property type="protein sequence ID" value="ENSCLAP00000023184.1"/>
    <property type="gene ID" value="ENSCLAG00000015911.1"/>
</dbReference>
<organism evidence="2 3">
    <name type="scientific">Chinchilla lanigera</name>
    <name type="common">Long-tailed chinchilla</name>
    <name type="synonym">Chinchilla villidera</name>
    <dbReference type="NCBI Taxonomy" id="34839"/>
    <lineage>
        <taxon>Eukaryota</taxon>
        <taxon>Metazoa</taxon>
        <taxon>Chordata</taxon>
        <taxon>Craniata</taxon>
        <taxon>Vertebrata</taxon>
        <taxon>Euteleostomi</taxon>
        <taxon>Mammalia</taxon>
        <taxon>Eutheria</taxon>
        <taxon>Euarchontoglires</taxon>
        <taxon>Glires</taxon>
        <taxon>Rodentia</taxon>
        <taxon>Hystricomorpha</taxon>
        <taxon>Chinchillidae</taxon>
        <taxon>Chinchilla</taxon>
    </lineage>
</organism>
<proteinExistence type="predicted"/>
<accession>A0A8C2W717</accession>
<protein>
    <recommendedName>
        <fullName evidence="4">MMP24 opposite strand</fullName>
    </recommendedName>
</protein>
<dbReference type="AlphaFoldDB" id="A0A8C2W717"/>
<evidence type="ECO:0000313" key="2">
    <source>
        <dbReference type="Ensembl" id="ENSCLAP00000023184.1"/>
    </source>
</evidence>
<evidence type="ECO:0008006" key="4">
    <source>
        <dbReference type="Google" id="ProtNLM"/>
    </source>
</evidence>
<dbReference type="GeneTree" id="ENSGT01150000287205"/>
<dbReference type="Proteomes" id="UP000694398">
    <property type="component" value="Unassembled WGS sequence"/>
</dbReference>
<feature type="compositionally biased region" description="Pro residues" evidence="1">
    <location>
        <begin position="16"/>
        <end position="37"/>
    </location>
</feature>
<feature type="compositionally biased region" description="Gly residues" evidence="1">
    <location>
        <begin position="1"/>
        <end position="10"/>
    </location>
</feature>
<reference evidence="2" key="1">
    <citation type="submission" date="2025-08" db="UniProtKB">
        <authorList>
            <consortium name="Ensembl"/>
        </authorList>
    </citation>
    <scope>IDENTIFICATION</scope>
</reference>
<feature type="region of interest" description="Disordered" evidence="1">
    <location>
        <begin position="1"/>
        <end position="41"/>
    </location>
</feature>
<reference evidence="2" key="2">
    <citation type="submission" date="2025-09" db="UniProtKB">
        <authorList>
            <consortium name="Ensembl"/>
        </authorList>
    </citation>
    <scope>IDENTIFICATION</scope>
</reference>
<evidence type="ECO:0000313" key="3">
    <source>
        <dbReference type="Proteomes" id="UP000694398"/>
    </source>
</evidence>
<dbReference type="OMA" id="PWGPLED"/>
<evidence type="ECO:0000256" key="1">
    <source>
        <dbReference type="SAM" id="MobiDB-lite"/>
    </source>
</evidence>
<keyword evidence="3" id="KW-1185">Reference proteome</keyword>
<sequence>MGAQLSGGPGTLEPTQPEPLVPAPPEQPQPQPEPSPWGPLEDVRFLIACTSWY</sequence>
<name>A0A8C2W717_CHILA</name>